<dbReference type="PANTHER" id="PTHR43133">
    <property type="entry name" value="RNA POLYMERASE ECF-TYPE SIGMA FACTO"/>
    <property type="match status" value="1"/>
</dbReference>
<proteinExistence type="inferred from homology"/>
<dbReference type="Pfam" id="PF04542">
    <property type="entry name" value="Sigma70_r2"/>
    <property type="match status" value="1"/>
</dbReference>
<evidence type="ECO:0000313" key="8">
    <source>
        <dbReference type="Proteomes" id="UP000317648"/>
    </source>
</evidence>
<evidence type="ECO:0000256" key="4">
    <source>
        <dbReference type="ARBA" id="ARBA00023163"/>
    </source>
</evidence>
<dbReference type="KEGG" id="lcre:Pla8534_68890"/>
<dbReference type="SUPFAM" id="SSF88659">
    <property type="entry name" value="Sigma3 and sigma4 domains of RNA polymerase sigma factors"/>
    <property type="match status" value="1"/>
</dbReference>
<evidence type="ECO:0000259" key="6">
    <source>
        <dbReference type="Pfam" id="PF08281"/>
    </source>
</evidence>
<reference evidence="7 8" key="1">
    <citation type="submission" date="2019-02" db="EMBL/GenBank/DDBJ databases">
        <title>Deep-cultivation of Planctomycetes and their phenomic and genomic characterization uncovers novel biology.</title>
        <authorList>
            <person name="Wiegand S."/>
            <person name="Jogler M."/>
            <person name="Boedeker C."/>
            <person name="Pinto D."/>
            <person name="Vollmers J."/>
            <person name="Rivas-Marin E."/>
            <person name="Kohn T."/>
            <person name="Peeters S.H."/>
            <person name="Heuer A."/>
            <person name="Rast P."/>
            <person name="Oberbeckmann S."/>
            <person name="Bunk B."/>
            <person name="Jeske O."/>
            <person name="Meyerdierks A."/>
            <person name="Storesund J.E."/>
            <person name="Kallscheuer N."/>
            <person name="Luecker S."/>
            <person name="Lage O.M."/>
            <person name="Pohl T."/>
            <person name="Merkel B.J."/>
            <person name="Hornburger P."/>
            <person name="Mueller R.-W."/>
            <person name="Bruemmer F."/>
            <person name="Labrenz M."/>
            <person name="Spormann A.M."/>
            <person name="Op den Camp H."/>
            <person name="Overmann J."/>
            <person name="Amann R."/>
            <person name="Jetten M.S.M."/>
            <person name="Mascher T."/>
            <person name="Medema M.H."/>
            <person name="Devos D.P."/>
            <person name="Kaster A.-K."/>
            <person name="Ovreas L."/>
            <person name="Rohde M."/>
            <person name="Galperin M.Y."/>
            <person name="Jogler C."/>
        </authorList>
    </citation>
    <scope>NUCLEOTIDE SEQUENCE [LARGE SCALE GENOMIC DNA]</scope>
    <source>
        <strain evidence="7 8">Pla85_3_4</strain>
    </source>
</reference>
<dbReference type="InterPro" id="IPR013249">
    <property type="entry name" value="RNA_pol_sigma70_r4_t2"/>
</dbReference>
<dbReference type="InterPro" id="IPR039425">
    <property type="entry name" value="RNA_pol_sigma-70-like"/>
</dbReference>
<dbReference type="Proteomes" id="UP000317648">
    <property type="component" value="Chromosome"/>
</dbReference>
<evidence type="ECO:0000259" key="5">
    <source>
        <dbReference type="Pfam" id="PF04542"/>
    </source>
</evidence>
<accession>A0A518E4I8</accession>
<keyword evidence="2" id="KW-0805">Transcription regulation</keyword>
<dbReference type="AlphaFoldDB" id="A0A518E4I8"/>
<dbReference type="EMBL" id="CP036433">
    <property type="protein sequence ID" value="QDU98978.1"/>
    <property type="molecule type" value="Genomic_DNA"/>
</dbReference>
<dbReference type="GO" id="GO:0003677">
    <property type="term" value="F:DNA binding"/>
    <property type="evidence" value="ECO:0007669"/>
    <property type="project" value="InterPro"/>
</dbReference>
<evidence type="ECO:0000256" key="3">
    <source>
        <dbReference type="ARBA" id="ARBA00023082"/>
    </source>
</evidence>
<dbReference type="OrthoDB" id="9797134at2"/>
<dbReference type="InterPro" id="IPR007627">
    <property type="entry name" value="RNA_pol_sigma70_r2"/>
</dbReference>
<organism evidence="7 8">
    <name type="scientific">Lignipirellula cremea</name>
    <dbReference type="NCBI Taxonomy" id="2528010"/>
    <lineage>
        <taxon>Bacteria</taxon>
        <taxon>Pseudomonadati</taxon>
        <taxon>Planctomycetota</taxon>
        <taxon>Planctomycetia</taxon>
        <taxon>Pirellulales</taxon>
        <taxon>Pirellulaceae</taxon>
        <taxon>Lignipirellula</taxon>
    </lineage>
</organism>
<dbReference type="GO" id="GO:0006352">
    <property type="term" value="P:DNA-templated transcription initiation"/>
    <property type="evidence" value="ECO:0007669"/>
    <property type="project" value="InterPro"/>
</dbReference>
<sequence length="177" mass="20236">MDAKALFEILVRENADMLTAFIRSAVRDDAGADDLFQETMLTAWRRLDDYDQQRAFGPWLRGIASKLILAHFRKKSRGAEPCEAETLEHLSFRFQQLHTLRGDTFDEKLDALRDCVGRLSAPNRESIELRYGRDLGLASIAETLGLAVEAVKKRLLRARTQLLQCIRQKLNMAETRS</sequence>
<dbReference type="InterPro" id="IPR013325">
    <property type="entry name" value="RNA_pol_sigma_r2"/>
</dbReference>
<evidence type="ECO:0000256" key="2">
    <source>
        <dbReference type="ARBA" id="ARBA00023015"/>
    </source>
</evidence>
<evidence type="ECO:0000313" key="7">
    <source>
        <dbReference type="EMBL" id="QDU98978.1"/>
    </source>
</evidence>
<comment type="similarity">
    <text evidence="1">Belongs to the sigma-70 factor family. ECF subfamily.</text>
</comment>
<dbReference type="GO" id="GO:0016987">
    <property type="term" value="F:sigma factor activity"/>
    <property type="evidence" value="ECO:0007669"/>
    <property type="project" value="UniProtKB-KW"/>
</dbReference>
<keyword evidence="8" id="KW-1185">Reference proteome</keyword>
<feature type="domain" description="RNA polymerase sigma factor 70 region 4 type 2" evidence="6">
    <location>
        <begin position="110"/>
        <end position="162"/>
    </location>
</feature>
<dbReference type="InterPro" id="IPR013324">
    <property type="entry name" value="RNA_pol_sigma_r3/r4-like"/>
</dbReference>
<dbReference type="Gene3D" id="1.10.10.10">
    <property type="entry name" value="Winged helix-like DNA-binding domain superfamily/Winged helix DNA-binding domain"/>
    <property type="match status" value="1"/>
</dbReference>
<gene>
    <name evidence="7" type="primary">sigW_13</name>
    <name evidence="7" type="ORF">Pla8534_68890</name>
</gene>
<dbReference type="PANTHER" id="PTHR43133:SF51">
    <property type="entry name" value="RNA POLYMERASE SIGMA FACTOR"/>
    <property type="match status" value="1"/>
</dbReference>
<keyword evidence="3" id="KW-0731">Sigma factor</keyword>
<dbReference type="SUPFAM" id="SSF88946">
    <property type="entry name" value="Sigma2 domain of RNA polymerase sigma factors"/>
    <property type="match status" value="1"/>
</dbReference>
<evidence type="ECO:0000256" key="1">
    <source>
        <dbReference type="ARBA" id="ARBA00010641"/>
    </source>
</evidence>
<dbReference type="Pfam" id="PF08281">
    <property type="entry name" value="Sigma70_r4_2"/>
    <property type="match status" value="1"/>
</dbReference>
<name>A0A518E4I8_9BACT</name>
<dbReference type="Gene3D" id="1.10.1740.10">
    <property type="match status" value="1"/>
</dbReference>
<dbReference type="InterPro" id="IPR014284">
    <property type="entry name" value="RNA_pol_sigma-70_dom"/>
</dbReference>
<keyword evidence="4" id="KW-0804">Transcription</keyword>
<dbReference type="NCBIfam" id="TIGR02937">
    <property type="entry name" value="sigma70-ECF"/>
    <property type="match status" value="1"/>
</dbReference>
<dbReference type="RefSeq" id="WP_145058639.1">
    <property type="nucleotide sequence ID" value="NZ_CP036433.1"/>
</dbReference>
<feature type="domain" description="RNA polymerase sigma-70 region 2" evidence="5">
    <location>
        <begin position="10"/>
        <end position="77"/>
    </location>
</feature>
<protein>
    <submittedName>
        <fullName evidence="7">ECF RNA polymerase sigma factor SigW</fullName>
    </submittedName>
</protein>
<dbReference type="InterPro" id="IPR036388">
    <property type="entry name" value="WH-like_DNA-bd_sf"/>
</dbReference>